<feature type="transmembrane region" description="Helical" evidence="1">
    <location>
        <begin position="145"/>
        <end position="162"/>
    </location>
</feature>
<comment type="caution">
    <text evidence="3">The sequence shown here is derived from an EMBL/GenBank/DDBJ whole genome shotgun (WGS) entry which is preliminary data.</text>
</comment>
<dbReference type="Pfam" id="PF07853">
    <property type="entry name" value="DUF1648"/>
    <property type="match status" value="1"/>
</dbReference>
<evidence type="ECO:0000313" key="4">
    <source>
        <dbReference type="Proteomes" id="UP001389717"/>
    </source>
</evidence>
<feature type="transmembrane region" description="Helical" evidence="1">
    <location>
        <begin position="12"/>
        <end position="37"/>
    </location>
</feature>
<keyword evidence="4" id="KW-1185">Reference proteome</keyword>
<keyword evidence="1" id="KW-0472">Membrane</keyword>
<sequence length="165" mass="18873">MAKQPELKTQKTLWQNGLTFAGSIGWLGVFVYILFIFPDLPDRVPIHFNINGMVDSWGYKGFIWVLPVIGIAVWGALTIMEKAPQHFDYLVTITEENAARQYKNAVMLISVLKTEIMAYFVFTTWQINNIAIGKMSAKSVWDVPLFLTVIFGTLGIFMYRMLKLK</sequence>
<dbReference type="Proteomes" id="UP001389717">
    <property type="component" value="Unassembled WGS sequence"/>
</dbReference>
<gene>
    <name evidence="3" type="ORF">AAEO50_03830</name>
</gene>
<accession>A0ABU9K5P9</accession>
<name>A0ABU9K5P9_9BACI</name>
<feature type="transmembrane region" description="Helical" evidence="1">
    <location>
        <begin position="105"/>
        <end position="125"/>
    </location>
</feature>
<dbReference type="InterPro" id="IPR012867">
    <property type="entry name" value="DUF1648"/>
</dbReference>
<dbReference type="RefSeq" id="WP_341980617.1">
    <property type="nucleotide sequence ID" value="NZ_JBBYAF010000005.1"/>
</dbReference>
<keyword evidence="1" id="KW-1133">Transmembrane helix</keyword>
<dbReference type="EMBL" id="JBBYAF010000005">
    <property type="protein sequence ID" value="MEL3971400.1"/>
    <property type="molecule type" value="Genomic_DNA"/>
</dbReference>
<feature type="domain" description="DUF1648" evidence="2">
    <location>
        <begin position="27"/>
        <end position="71"/>
    </location>
</feature>
<organism evidence="3 4">
    <name type="scientific">Rossellomorea oryzaecorticis</name>
    <dbReference type="NCBI Taxonomy" id="1396505"/>
    <lineage>
        <taxon>Bacteria</taxon>
        <taxon>Bacillati</taxon>
        <taxon>Bacillota</taxon>
        <taxon>Bacilli</taxon>
        <taxon>Bacillales</taxon>
        <taxon>Bacillaceae</taxon>
        <taxon>Rossellomorea</taxon>
    </lineage>
</organism>
<evidence type="ECO:0000313" key="3">
    <source>
        <dbReference type="EMBL" id="MEL3971400.1"/>
    </source>
</evidence>
<proteinExistence type="predicted"/>
<keyword evidence="1" id="KW-0812">Transmembrane</keyword>
<reference evidence="3 4" key="1">
    <citation type="submission" date="2024-04" db="EMBL/GenBank/DDBJ databases">
        <title>Bacillus oryzaecorticis sp. nov., a moderately halophilic bacterium isolated from rice husks.</title>
        <authorList>
            <person name="Zhu H.-S."/>
        </authorList>
    </citation>
    <scope>NUCLEOTIDE SEQUENCE [LARGE SCALE GENOMIC DNA]</scope>
    <source>
        <strain evidence="3 4">ZC255</strain>
    </source>
</reference>
<evidence type="ECO:0000256" key="1">
    <source>
        <dbReference type="SAM" id="Phobius"/>
    </source>
</evidence>
<feature type="transmembrane region" description="Helical" evidence="1">
    <location>
        <begin position="57"/>
        <end position="77"/>
    </location>
</feature>
<protein>
    <submittedName>
        <fullName evidence="3">DUF1648 domain-containing protein</fullName>
    </submittedName>
</protein>
<evidence type="ECO:0000259" key="2">
    <source>
        <dbReference type="Pfam" id="PF07853"/>
    </source>
</evidence>